<dbReference type="InterPro" id="IPR011032">
    <property type="entry name" value="GroES-like_sf"/>
</dbReference>
<accession>A0A4D7YIZ1</accession>
<dbReference type="InterPro" id="IPR002328">
    <property type="entry name" value="ADH_Zn_CS"/>
</dbReference>
<dbReference type="EMBL" id="CP039923">
    <property type="protein sequence ID" value="QCL97421.1"/>
    <property type="molecule type" value="Genomic_DNA"/>
</dbReference>
<dbReference type="GO" id="GO:0016747">
    <property type="term" value="F:acyltransferase activity, transferring groups other than amino-acyl groups"/>
    <property type="evidence" value="ECO:0007669"/>
    <property type="project" value="InterPro"/>
</dbReference>
<gene>
    <name evidence="8" type="ORF">CFBP7129_25315</name>
</gene>
<name>A0A4D7YIZ1_AGRTU</name>
<evidence type="ECO:0000256" key="4">
    <source>
        <dbReference type="ARBA" id="ARBA00022833"/>
    </source>
</evidence>
<dbReference type="Pfam" id="PF00583">
    <property type="entry name" value="Acetyltransf_1"/>
    <property type="match status" value="1"/>
</dbReference>
<evidence type="ECO:0000256" key="3">
    <source>
        <dbReference type="ARBA" id="ARBA00022723"/>
    </source>
</evidence>
<keyword evidence="3 6" id="KW-0479">Metal-binding</keyword>
<dbReference type="AlphaFoldDB" id="A0A4D7YIZ1"/>
<dbReference type="Proteomes" id="UP000298649">
    <property type="component" value="Chromosome linear"/>
</dbReference>
<proteinExistence type="inferred from homology"/>
<sequence>MKALVFQGPGQKALLERPKPVIQGVTDALVRITRTTICGTDLHILKGDVASCARGRILGHEGVGVIEEVGAAVSRFRRGDRVLVSCISSCGRCDYCRRGMYSHCETGGWILGNTIDGTQAEFVRIPHADTSLYPIPADVDEEALVMLSDILPTGFECGVLNGKVQPGNTIAIIGAGPVGLTALLTAQFYSPAEIIMVDLDDHRLAIARQFGATHTIRADEPDLAARIFELTDGKGVDTAIEAVGVPSTFEFCEEIIAAGGVIANIGVHGLKADLHLEKLWSRNIAITTRLVDTTSTPMLLRTVKSGLIDAGKLITHRFKLDDILEAYETFSRAASTHALKVIIEMPAAQEQVEQTDDGKAVAEGRAPDTGVILSTRMGLLLDVRPVRNDDEPHLAELFRHVTPQDLRFRFFGGIGEVSHERLASMTLVDHRLTENYLAFLEGTNTLVASALLACDDAEKKAEVAIVVHGEYKNKGVAWELLRYVSNRAREKGVQTLQSIENRNHIDAVRLEQEQGFVARPYEDDPTLVLIEKNLQ</sequence>
<evidence type="ECO:0000256" key="6">
    <source>
        <dbReference type="RuleBase" id="RU361277"/>
    </source>
</evidence>
<protein>
    <submittedName>
        <fullName evidence="8">GNAT family N-acetyltransferase</fullName>
    </submittedName>
</protein>
<organism evidence="8 9">
    <name type="scientific">Agrobacterium tumefaciens</name>
    <dbReference type="NCBI Taxonomy" id="358"/>
    <lineage>
        <taxon>Bacteria</taxon>
        <taxon>Pseudomonadati</taxon>
        <taxon>Pseudomonadota</taxon>
        <taxon>Alphaproteobacteria</taxon>
        <taxon>Hyphomicrobiales</taxon>
        <taxon>Rhizobiaceae</taxon>
        <taxon>Rhizobium/Agrobacterium group</taxon>
        <taxon>Agrobacterium</taxon>
        <taxon>Agrobacterium tumefaciens complex</taxon>
    </lineage>
</organism>
<dbReference type="PANTHER" id="PTHR42813">
    <property type="entry name" value="ZINC-TYPE ALCOHOL DEHYDROGENASE-LIKE"/>
    <property type="match status" value="1"/>
</dbReference>
<dbReference type="InterPro" id="IPR000182">
    <property type="entry name" value="GNAT_dom"/>
</dbReference>
<dbReference type="Gene3D" id="3.40.50.720">
    <property type="entry name" value="NAD(P)-binding Rossmann-like Domain"/>
    <property type="match status" value="1"/>
</dbReference>
<dbReference type="GO" id="GO:0008270">
    <property type="term" value="F:zinc ion binding"/>
    <property type="evidence" value="ECO:0007669"/>
    <property type="project" value="InterPro"/>
</dbReference>
<reference evidence="8 9" key="1">
    <citation type="submission" date="2019-04" db="EMBL/GenBank/DDBJ databases">
        <title>Complete genome sequence of Agrobacterium tumefaciens CFBP7129.</title>
        <authorList>
            <person name="Haryono M."/>
            <person name="Lin Y.-C."/>
            <person name="Lai E.-M."/>
            <person name="Kuo C.-H."/>
        </authorList>
    </citation>
    <scope>NUCLEOTIDE SEQUENCE [LARGE SCALE GENOMIC DNA]</scope>
    <source>
        <strain evidence="8 9">CFBP7129</strain>
    </source>
</reference>
<evidence type="ECO:0000256" key="2">
    <source>
        <dbReference type="ARBA" id="ARBA00008072"/>
    </source>
</evidence>
<dbReference type="Pfam" id="PF08240">
    <property type="entry name" value="ADH_N"/>
    <property type="match status" value="1"/>
</dbReference>
<dbReference type="Gene3D" id="3.90.180.10">
    <property type="entry name" value="Medium-chain alcohol dehydrogenases, catalytic domain"/>
    <property type="match status" value="1"/>
</dbReference>
<dbReference type="SUPFAM" id="SSF50129">
    <property type="entry name" value="GroES-like"/>
    <property type="match status" value="1"/>
</dbReference>
<dbReference type="CDD" id="cd08286">
    <property type="entry name" value="FDH_like_ADH2"/>
    <property type="match status" value="1"/>
</dbReference>
<comment type="similarity">
    <text evidence="2 6">Belongs to the zinc-containing alcohol dehydrogenase family.</text>
</comment>
<dbReference type="PROSITE" id="PS00059">
    <property type="entry name" value="ADH_ZINC"/>
    <property type="match status" value="1"/>
</dbReference>
<dbReference type="Gene3D" id="3.40.630.30">
    <property type="match status" value="1"/>
</dbReference>
<feature type="domain" description="N-acetyltransferase" evidence="7">
    <location>
        <begin position="381"/>
        <end position="535"/>
    </location>
</feature>
<dbReference type="SUPFAM" id="SSF51735">
    <property type="entry name" value="NAD(P)-binding Rossmann-fold domains"/>
    <property type="match status" value="1"/>
</dbReference>
<dbReference type="InterPro" id="IPR013149">
    <property type="entry name" value="ADH-like_C"/>
</dbReference>
<evidence type="ECO:0000256" key="1">
    <source>
        <dbReference type="ARBA" id="ARBA00001947"/>
    </source>
</evidence>
<comment type="cofactor">
    <cofactor evidence="1 6">
        <name>Zn(2+)</name>
        <dbReference type="ChEBI" id="CHEBI:29105"/>
    </cofactor>
</comment>
<dbReference type="PANTHER" id="PTHR42813:SF4">
    <property type="entry name" value="NADP-DEPENDENT ISOPROPANOL DEHYDROGENASE"/>
    <property type="match status" value="1"/>
</dbReference>
<dbReference type="SMART" id="SM00829">
    <property type="entry name" value="PKS_ER"/>
    <property type="match status" value="1"/>
</dbReference>
<dbReference type="InterPro" id="IPR036291">
    <property type="entry name" value="NAD(P)-bd_dom_sf"/>
</dbReference>
<dbReference type="SUPFAM" id="SSF55729">
    <property type="entry name" value="Acyl-CoA N-acyltransferases (Nat)"/>
    <property type="match status" value="1"/>
</dbReference>
<keyword evidence="8" id="KW-0808">Transferase</keyword>
<dbReference type="PROSITE" id="PS51186">
    <property type="entry name" value="GNAT"/>
    <property type="match status" value="1"/>
</dbReference>
<dbReference type="GO" id="GO:0016616">
    <property type="term" value="F:oxidoreductase activity, acting on the CH-OH group of donors, NAD or NADP as acceptor"/>
    <property type="evidence" value="ECO:0007669"/>
    <property type="project" value="UniProtKB-ARBA"/>
</dbReference>
<dbReference type="InterPro" id="IPR016181">
    <property type="entry name" value="Acyl_CoA_acyltransferase"/>
</dbReference>
<dbReference type="CDD" id="cd04301">
    <property type="entry name" value="NAT_SF"/>
    <property type="match status" value="1"/>
</dbReference>
<keyword evidence="5" id="KW-0560">Oxidoreductase</keyword>
<dbReference type="Pfam" id="PF00107">
    <property type="entry name" value="ADH_zinc_N"/>
    <property type="match status" value="1"/>
</dbReference>
<keyword evidence="4 6" id="KW-0862">Zinc</keyword>
<dbReference type="InterPro" id="IPR013154">
    <property type="entry name" value="ADH-like_N"/>
</dbReference>
<evidence type="ECO:0000259" key="7">
    <source>
        <dbReference type="PROSITE" id="PS51186"/>
    </source>
</evidence>
<evidence type="ECO:0000313" key="9">
    <source>
        <dbReference type="Proteomes" id="UP000298649"/>
    </source>
</evidence>
<evidence type="ECO:0000256" key="5">
    <source>
        <dbReference type="ARBA" id="ARBA00023002"/>
    </source>
</evidence>
<dbReference type="InterPro" id="IPR020843">
    <property type="entry name" value="ER"/>
</dbReference>
<evidence type="ECO:0000313" key="8">
    <source>
        <dbReference type="EMBL" id="QCL97421.1"/>
    </source>
</evidence>